<dbReference type="InterPro" id="IPR015414">
    <property type="entry name" value="TMEM64"/>
</dbReference>
<comment type="subcellular location">
    <subcellularLocation>
        <location evidence="1 6">Cell membrane</location>
        <topology evidence="1 6">Multi-pass membrane protein</topology>
    </subcellularLocation>
</comment>
<organism evidence="8 9">
    <name type="scientific">Thermostichus vulcanus str. 'Rupite'</name>
    <dbReference type="NCBI Taxonomy" id="2813851"/>
    <lineage>
        <taxon>Bacteria</taxon>
        <taxon>Bacillati</taxon>
        <taxon>Cyanobacteriota</taxon>
        <taxon>Cyanophyceae</taxon>
        <taxon>Thermostichales</taxon>
        <taxon>Thermostichaceae</taxon>
        <taxon>Thermostichus</taxon>
    </lineage>
</organism>
<dbReference type="EMBL" id="JAFIRA010000073">
    <property type="protein sequence ID" value="MCJ2544518.1"/>
    <property type="molecule type" value="Genomic_DNA"/>
</dbReference>
<feature type="transmembrane region" description="Helical" evidence="6">
    <location>
        <begin position="203"/>
        <end position="222"/>
    </location>
</feature>
<dbReference type="PANTHER" id="PTHR12677">
    <property type="entry name" value="GOLGI APPARATUS MEMBRANE PROTEIN TVP38-RELATED"/>
    <property type="match status" value="1"/>
</dbReference>
<keyword evidence="5 6" id="KW-0472">Membrane</keyword>
<feature type="transmembrane region" description="Helical" evidence="6">
    <location>
        <begin position="146"/>
        <end position="170"/>
    </location>
</feature>
<evidence type="ECO:0000259" key="7">
    <source>
        <dbReference type="Pfam" id="PF09335"/>
    </source>
</evidence>
<proteinExistence type="inferred from homology"/>
<feature type="transmembrane region" description="Helical" evidence="6">
    <location>
        <begin position="260"/>
        <end position="279"/>
    </location>
</feature>
<feature type="transmembrane region" description="Helical" evidence="6">
    <location>
        <begin position="82"/>
        <end position="101"/>
    </location>
</feature>
<dbReference type="Pfam" id="PF09335">
    <property type="entry name" value="VTT_dom"/>
    <property type="match status" value="1"/>
</dbReference>
<gene>
    <name evidence="8" type="ORF">JX360_16665</name>
</gene>
<keyword evidence="9" id="KW-1185">Reference proteome</keyword>
<evidence type="ECO:0000256" key="5">
    <source>
        <dbReference type="ARBA" id="ARBA00023136"/>
    </source>
</evidence>
<evidence type="ECO:0000313" key="9">
    <source>
        <dbReference type="Proteomes" id="UP000830835"/>
    </source>
</evidence>
<evidence type="ECO:0000256" key="4">
    <source>
        <dbReference type="ARBA" id="ARBA00022989"/>
    </source>
</evidence>
<evidence type="ECO:0000256" key="3">
    <source>
        <dbReference type="ARBA" id="ARBA00022692"/>
    </source>
</evidence>
<comment type="caution">
    <text evidence="8">The sequence shown here is derived from an EMBL/GenBank/DDBJ whole genome shotgun (WGS) entry which is preliminary data.</text>
</comment>
<dbReference type="Proteomes" id="UP000830835">
    <property type="component" value="Unassembled WGS sequence"/>
</dbReference>
<keyword evidence="3 6" id="KW-0812">Transmembrane</keyword>
<feature type="transmembrane region" description="Helical" evidence="6">
    <location>
        <begin position="113"/>
        <end position="134"/>
    </location>
</feature>
<evidence type="ECO:0000256" key="1">
    <source>
        <dbReference type="ARBA" id="ARBA00004651"/>
    </source>
</evidence>
<feature type="domain" description="VTT" evidence="7">
    <location>
        <begin position="134"/>
        <end position="252"/>
    </location>
</feature>
<dbReference type="PANTHER" id="PTHR12677:SF59">
    <property type="entry name" value="GOLGI APPARATUS MEMBRANE PROTEIN TVP38-RELATED"/>
    <property type="match status" value="1"/>
</dbReference>
<comment type="similarity">
    <text evidence="6">Belongs to the TVP38/TMEM64 family.</text>
</comment>
<feature type="transmembrane region" description="Helical" evidence="6">
    <location>
        <begin position="234"/>
        <end position="254"/>
    </location>
</feature>
<protein>
    <recommendedName>
        <fullName evidence="6">TVP38/TMEM64 family membrane protein</fullName>
    </recommendedName>
</protein>
<keyword evidence="2 6" id="KW-1003">Cell membrane</keyword>
<reference evidence="8" key="1">
    <citation type="submission" date="2021-02" db="EMBL/GenBank/DDBJ databases">
        <title>The CRISPR/cas machinery reduction and long-range gene transfer in the hot spring cyanobacterium Synechococcus.</title>
        <authorList>
            <person name="Dvorak P."/>
            <person name="Jahodarova E."/>
            <person name="Hasler P."/>
            <person name="Poulickova A."/>
        </authorList>
    </citation>
    <scope>NUCLEOTIDE SEQUENCE</scope>
    <source>
        <strain evidence="8">Rupite</strain>
    </source>
</reference>
<dbReference type="InterPro" id="IPR032816">
    <property type="entry name" value="VTT_dom"/>
</dbReference>
<name>A0ABT0CFG6_THEVL</name>
<accession>A0ABT0CFG6</accession>
<evidence type="ECO:0000313" key="8">
    <source>
        <dbReference type="EMBL" id="MCJ2544518.1"/>
    </source>
</evidence>
<sequence length="285" mass="31733">MQLPQGIRQRELCEQLGLDYKTVAATAKSLGLSTHEYLQQQTGWILRDELYYPPGTRFLESDRTLPPSSLLAHSSRDPRESLPFFLLLLILALSVLLTNRLDPETIRESITRLGLLAPIALIGLRSLSIVIPAIPSTLYSILAGALFGLGTGILYIAIADFLACMLNFYLAKRFGRRLVQRMVGQRFMYKVDTLSSKYLENNIFLTSGFLMTGLFDFVAYAVGLTQMKWQNFTLALILGITVSTPPVVALGAGILEQGRWLLGLALLGMFALAMLTGWLNRRRES</sequence>
<keyword evidence="4 6" id="KW-1133">Transmembrane helix</keyword>
<evidence type="ECO:0000256" key="2">
    <source>
        <dbReference type="ARBA" id="ARBA00022475"/>
    </source>
</evidence>
<evidence type="ECO:0000256" key="6">
    <source>
        <dbReference type="RuleBase" id="RU366058"/>
    </source>
</evidence>